<dbReference type="Gene3D" id="2.160.10.10">
    <property type="entry name" value="Hexapeptide repeat proteins"/>
    <property type="match status" value="1"/>
</dbReference>
<keyword evidence="3" id="KW-0677">Repeat</keyword>
<evidence type="ECO:0000256" key="1">
    <source>
        <dbReference type="ARBA" id="ARBA00007274"/>
    </source>
</evidence>
<dbReference type="EC" id="2.3.1.-" evidence="5"/>
<evidence type="ECO:0000256" key="2">
    <source>
        <dbReference type="ARBA" id="ARBA00022679"/>
    </source>
</evidence>
<dbReference type="SMART" id="SM01266">
    <property type="entry name" value="Mac"/>
    <property type="match status" value="1"/>
</dbReference>
<dbReference type="InterPro" id="IPR001451">
    <property type="entry name" value="Hexapep"/>
</dbReference>
<dbReference type="Proteomes" id="UP000183469">
    <property type="component" value="Unassembled WGS sequence"/>
</dbReference>
<evidence type="ECO:0000313" key="8">
    <source>
        <dbReference type="Proteomes" id="UP000183469"/>
    </source>
</evidence>
<dbReference type="PROSITE" id="PS00101">
    <property type="entry name" value="HEXAPEP_TRANSFERASES"/>
    <property type="match status" value="1"/>
</dbReference>
<dbReference type="AlphaFoldDB" id="A0A1H3YI26"/>
<dbReference type="FunFam" id="2.160.10.10:FF:000008">
    <property type="entry name" value="Maltose O-acetyltransferase"/>
    <property type="match status" value="1"/>
</dbReference>
<evidence type="ECO:0000256" key="3">
    <source>
        <dbReference type="ARBA" id="ARBA00022737"/>
    </source>
</evidence>
<dbReference type="SUPFAM" id="SSF51161">
    <property type="entry name" value="Trimeric LpxA-like enzymes"/>
    <property type="match status" value="1"/>
</dbReference>
<dbReference type="Pfam" id="PF12464">
    <property type="entry name" value="Mac"/>
    <property type="match status" value="1"/>
</dbReference>
<dbReference type="Pfam" id="PF00132">
    <property type="entry name" value="Hexapep"/>
    <property type="match status" value="1"/>
</dbReference>
<dbReference type="InterPro" id="IPR024688">
    <property type="entry name" value="Mac_dom"/>
</dbReference>
<dbReference type="OrthoDB" id="9812571at2"/>
<dbReference type="InterPro" id="IPR039369">
    <property type="entry name" value="LacA-like"/>
</dbReference>
<dbReference type="PANTHER" id="PTHR43017:SF1">
    <property type="entry name" value="ACETYLTRANSFERASE YJL218W-RELATED"/>
    <property type="match status" value="1"/>
</dbReference>
<protein>
    <recommendedName>
        <fullName evidence="5">Acetyltransferase</fullName>
        <ecNumber evidence="5">2.3.1.-</ecNumber>
    </recommendedName>
</protein>
<evidence type="ECO:0000256" key="5">
    <source>
        <dbReference type="RuleBase" id="RU367021"/>
    </source>
</evidence>
<name>A0A1H3YI26_SELRU</name>
<proteinExistence type="inferred from homology"/>
<comment type="similarity">
    <text evidence="1 5">Belongs to the transferase hexapeptide repeat family.</text>
</comment>
<organism evidence="7 8">
    <name type="scientific">Selenomonas ruminantium</name>
    <dbReference type="NCBI Taxonomy" id="971"/>
    <lineage>
        <taxon>Bacteria</taxon>
        <taxon>Bacillati</taxon>
        <taxon>Bacillota</taxon>
        <taxon>Negativicutes</taxon>
        <taxon>Selenomonadales</taxon>
        <taxon>Selenomonadaceae</taxon>
        <taxon>Selenomonas</taxon>
    </lineage>
</organism>
<dbReference type="CDD" id="cd03357">
    <property type="entry name" value="LbH_MAT_GAT"/>
    <property type="match status" value="1"/>
</dbReference>
<dbReference type="RefSeq" id="WP_037352373.1">
    <property type="nucleotide sequence ID" value="NZ_FNQG01000008.1"/>
</dbReference>
<keyword evidence="4 5" id="KW-0012">Acyltransferase</keyword>
<evidence type="ECO:0000259" key="6">
    <source>
        <dbReference type="SMART" id="SM01266"/>
    </source>
</evidence>
<feature type="domain" description="Maltose/galactoside acetyltransferase" evidence="6">
    <location>
        <begin position="4"/>
        <end position="59"/>
    </location>
</feature>
<dbReference type="GO" id="GO:0008870">
    <property type="term" value="F:galactoside O-acetyltransferase activity"/>
    <property type="evidence" value="ECO:0007669"/>
    <property type="project" value="TreeGrafter"/>
</dbReference>
<gene>
    <name evidence="7" type="ORF">SAMN05660648_01959</name>
</gene>
<sequence>MTEKEKMLNQMIYDANYDKELIAERQKAKSLCYEFNHLHPAKEDEQRDIMKRLLGHTKGSFNIMAPFLCDYGYNIEIGENFFANHNTVILDCAKVTFGDNVFIAPNCGFYTAGHPLDIKRRNQGLEYAYPITIGNNVWIGAGVHIMPGVTIGDGAVIGGGSVVVKDIPANCVAVGNPCKVIRKINQEEISLSSKEKSF</sequence>
<dbReference type="InterPro" id="IPR018357">
    <property type="entry name" value="Hexapep_transf_CS"/>
</dbReference>
<dbReference type="PANTHER" id="PTHR43017">
    <property type="entry name" value="GALACTOSIDE O-ACETYLTRANSFERASE"/>
    <property type="match status" value="1"/>
</dbReference>
<dbReference type="InterPro" id="IPR011004">
    <property type="entry name" value="Trimer_LpxA-like_sf"/>
</dbReference>
<accession>A0A1H3YI26</accession>
<evidence type="ECO:0000313" key="7">
    <source>
        <dbReference type="EMBL" id="SEA10532.1"/>
    </source>
</evidence>
<keyword evidence="2 5" id="KW-0808">Transferase</keyword>
<reference evidence="7 8" key="1">
    <citation type="submission" date="2016-10" db="EMBL/GenBank/DDBJ databases">
        <authorList>
            <person name="de Groot N.N."/>
        </authorList>
    </citation>
    <scope>NUCLEOTIDE SEQUENCE [LARGE SCALE GENOMIC DNA]</scope>
    <source>
        <strain evidence="7 8">DSM 2872</strain>
    </source>
</reference>
<dbReference type="EMBL" id="FNQG01000008">
    <property type="protein sequence ID" value="SEA10532.1"/>
    <property type="molecule type" value="Genomic_DNA"/>
</dbReference>
<evidence type="ECO:0000256" key="4">
    <source>
        <dbReference type="ARBA" id="ARBA00023315"/>
    </source>
</evidence>